<reference evidence="1 2" key="1">
    <citation type="journal article" date="2013" name="Curr. Biol.">
        <title>The Genome of the Foraminiferan Reticulomyxa filosa.</title>
        <authorList>
            <person name="Glockner G."/>
            <person name="Hulsmann N."/>
            <person name="Schleicher M."/>
            <person name="Noegel A.A."/>
            <person name="Eichinger L."/>
            <person name="Gallinger C."/>
            <person name="Pawlowski J."/>
            <person name="Sierra R."/>
            <person name="Euteneuer U."/>
            <person name="Pillet L."/>
            <person name="Moustafa A."/>
            <person name="Platzer M."/>
            <person name="Groth M."/>
            <person name="Szafranski K."/>
            <person name="Schliwa M."/>
        </authorList>
    </citation>
    <scope>NUCLEOTIDE SEQUENCE [LARGE SCALE GENOMIC DNA]</scope>
</reference>
<evidence type="ECO:0000313" key="2">
    <source>
        <dbReference type="Proteomes" id="UP000023152"/>
    </source>
</evidence>
<keyword evidence="2" id="KW-1185">Reference proteome</keyword>
<dbReference type="EMBL" id="ASPP01018042">
    <property type="protein sequence ID" value="ETO16614.1"/>
    <property type="molecule type" value="Genomic_DNA"/>
</dbReference>
<sequence length="189" mass="21852">MSQIEIKEDTNKDFSNPSTISKLIETVSKSLPSHKKLLMEAVLCREKRKISQAKKLINQGLNEVIIAESQQEKKANDASGSKSYDESLLTCKSELYYEKAQLSYHFDRKYTHCIAECEQSLDCVKNICDANHMSRLRTLELMGWSYRNLQEYDQALNHFNQLLYGIETHVTYCTEHPSQTNSNKLKFNS</sequence>
<dbReference type="AlphaFoldDB" id="X6MS00"/>
<gene>
    <name evidence="1" type="ORF">RFI_20721</name>
</gene>
<dbReference type="Gene3D" id="1.25.40.10">
    <property type="entry name" value="Tetratricopeptide repeat domain"/>
    <property type="match status" value="1"/>
</dbReference>
<dbReference type="Proteomes" id="UP000023152">
    <property type="component" value="Unassembled WGS sequence"/>
</dbReference>
<proteinExistence type="predicted"/>
<comment type="caution">
    <text evidence="1">The sequence shown here is derived from an EMBL/GenBank/DDBJ whole genome shotgun (WGS) entry which is preliminary data.</text>
</comment>
<protein>
    <submittedName>
        <fullName evidence="1">Uncharacterized protein</fullName>
    </submittedName>
</protein>
<name>X6MS00_RETFI</name>
<dbReference type="InterPro" id="IPR011990">
    <property type="entry name" value="TPR-like_helical_dom_sf"/>
</dbReference>
<organism evidence="1 2">
    <name type="scientific">Reticulomyxa filosa</name>
    <dbReference type="NCBI Taxonomy" id="46433"/>
    <lineage>
        <taxon>Eukaryota</taxon>
        <taxon>Sar</taxon>
        <taxon>Rhizaria</taxon>
        <taxon>Retaria</taxon>
        <taxon>Foraminifera</taxon>
        <taxon>Monothalamids</taxon>
        <taxon>Reticulomyxidae</taxon>
        <taxon>Reticulomyxa</taxon>
    </lineage>
</organism>
<accession>X6MS00</accession>
<evidence type="ECO:0000313" key="1">
    <source>
        <dbReference type="EMBL" id="ETO16614.1"/>
    </source>
</evidence>
<dbReference type="SUPFAM" id="SSF48452">
    <property type="entry name" value="TPR-like"/>
    <property type="match status" value="1"/>
</dbReference>